<name>A0A6C2U1I5_PONDE</name>
<keyword evidence="1" id="KW-1133">Transmembrane helix</keyword>
<dbReference type="AlphaFoldDB" id="A0A6C2U1I5"/>
<feature type="domain" description="Ice-binding protein C-terminal" evidence="3">
    <location>
        <begin position="194"/>
        <end position="217"/>
    </location>
</feature>
<reference evidence="4 5" key="1">
    <citation type="submission" date="2019-04" db="EMBL/GenBank/DDBJ databases">
        <authorList>
            <person name="Van Vliet M D."/>
        </authorList>
    </citation>
    <scope>NUCLEOTIDE SEQUENCE [LARGE SCALE GENOMIC DNA]</scope>
    <source>
        <strain evidence="4 5">F1</strain>
    </source>
</reference>
<feature type="signal peptide" evidence="2">
    <location>
        <begin position="1"/>
        <end position="19"/>
    </location>
</feature>
<evidence type="ECO:0000256" key="2">
    <source>
        <dbReference type="SAM" id="SignalP"/>
    </source>
</evidence>
<evidence type="ECO:0000256" key="1">
    <source>
        <dbReference type="SAM" id="Phobius"/>
    </source>
</evidence>
<feature type="transmembrane region" description="Helical" evidence="1">
    <location>
        <begin position="198"/>
        <end position="214"/>
    </location>
</feature>
<feature type="chain" id="PRO_5025450504" description="Ice-binding protein C-terminal domain-containing protein" evidence="2">
    <location>
        <begin position="20"/>
        <end position="220"/>
    </location>
</feature>
<dbReference type="Pfam" id="PF07589">
    <property type="entry name" value="PEP-CTERM"/>
    <property type="match status" value="1"/>
</dbReference>
<keyword evidence="5" id="KW-1185">Reference proteome</keyword>
<dbReference type="RefSeq" id="WP_136079022.1">
    <property type="nucleotide sequence ID" value="NZ_CAAHFG010000001.1"/>
</dbReference>
<sequence>MKRYIMILAAGLVAGAALADTIITPTSVVLTDNGDGNLIENAGGDAWFNGSGLSDATIVENGDTVPAVLPTHGYGENFTRMARVRFATGGLAELTFDLGGTYEVGGVILWNLGLDTHSDRGVENAAISWSSDGINFTSAETLTFAQGPGTQQPIAGEEQTLGTSLPGVTHIRMALDNFNAAKTQVAFSEIRMVAVPEPATLGLLGAFGGAILFIRRRLMI</sequence>
<keyword evidence="1" id="KW-0812">Transmembrane</keyword>
<dbReference type="InterPro" id="IPR013424">
    <property type="entry name" value="Ice-binding_C"/>
</dbReference>
<dbReference type="Gene3D" id="2.60.120.260">
    <property type="entry name" value="Galactose-binding domain-like"/>
    <property type="match status" value="1"/>
</dbReference>
<evidence type="ECO:0000313" key="4">
    <source>
        <dbReference type="EMBL" id="VGO13451.1"/>
    </source>
</evidence>
<keyword evidence="1" id="KW-0472">Membrane</keyword>
<accession>A0A6C2U1I5</accession>
<proteinExistence type="predicted"/>
<evidence type="ECO:0000313" key="5">
    <source>
        <dbReference type="Proteomes" id="UP000366872"/>
    </source>
</evidence>
<evidence type="ECO:0000259" key="3">
    <source>
        <dbReference type="Pfam" id="PF07589"/>
    </source>
</evidence>
<gene>
    <name evidence="4" type="ORF">PDESU_02008</name>
</gene>
<keyword evidence="2" id="KW-0732">Signal</keyword>
<dbReference type="NCBIfam" id="TIGR02595">
    <property type="entry name" value="PEP_CTERM"/>
    <property type="match status" value="1"/>
</dbReference>
<dbReference type="EMBL" id="CAAHFG010000001">
    <property type="protein sequence ID" value="VGO13451.1"/>
    <property type="molecule type" value="Genomic_DNA"/>
</dbReference>
<protein>
    <recommendedName>
        <fullName evidence="3">Ice-binding protein C-terminal domain-containing protein</fullName>
    </recommendedName>
</protein>
<organism evidence="4 5">
    <name type="scientific">Pontiella desulfatans</name>
    <dbReference type="NCBI Taxonomy" id="2750659"/>
    <lineage>
        <taxon>Bacteria</taxon>
        <taxon>Pseudomonadati</taxon>
        <taxon>Kiritimatiellota</taxon>
        <taxon>Kiritimatiellia</taxon>
        <taxon>Kiritimatiellales</taxon>
        <taxon>Pontiellaceae</taxon>
        <taxon>Pontiella</taxon>
    </lineage>
</organism>
<dbReference type="Proteomes" id="UP000366872">
    <property type="component" value="Unassembled WGS sequence"/>
</dbReference>